<dbReference type="SMART" id="SM00091">
    <property type="entry name" value="PAS"/>
    <property type="match status" value="2"/>
</dbReference>
<dbReference type="CDD" id="cd01948">
    <property type="entry name" value="EAL"/>
    <property type="match status" value="1"/>
</dbReference>
<dbReference type="InterPro" id="IPR013656">
    <property type="entry name" value="PAS_4"/>
</dbReference>
<dbReference type="SMART" id="SM00267">
    <property type="entry name" value="GGDEF"/>
    <property type="match status" value="1"/>
</dbReference>
<dbReference type="NCBIfam" id="TIGR00229">
    <property type="entry name" value="sensory_box"/>
    <property type="match status" value="2"/>
</dbReference>
<dbReference type="InterPro" id="IPR001633">
    <property type="entry name" value="EAL_dom"/>
</dbReference>
<dbReference type="CDD" id="cd00130">
    <property type="entry name" value="PAS"/>
    <property type="match status" value="2"/>
</dbReference>
<dbReference type="InterPro" id="IPR035965">
    <property type="entry name" value="PAS-like_dom_sf"/>
</dbReference>
<dbReference type="PROSITE" id="PS50883">
    <property type="entry name" value="EAL"/>
    <property type="match status" value="1"/>
</dbReference>
<evidence type="ECO:0000259" key="4">
    <source>
        <dbReference type="PROSITE" id="PS50887"/>
    </source>
</evidence>
<feature type="domain" description="PAC" evidence="2">
    <location>
        <begin position="257"/>
        <end position="310"/>
    </location>
</feature>
<evidence type="ECO:0000313" key="5">
    <source>
        <dbReference type="EMBL" id="MDZ5461706.1"/>
    </source>
</evidence>
<sequence length="740" mass="82054">MNDVAAGDLDAVNQDHGPSDAARLRRQVDALQARVQALDCSAREACDVHQHLSVQETLLRTVLDESPDFIVLKDHQGNFLLCNQPVADFHGTTPQAMVGRHEGHFSATREQADQIRADVLEIMARGRTETVIEESIDARTGRKRWFKSIKKPFVGDDGLPRILVIAHDITDVRRAQEQVQQSERRLSHVLGATGEGVWDWDLRSNALQHNQRWYELLGLQPTQLTGTIADFEACLLPEDYAAVTDAMQQCLDGHGPYRHEHRMRRGDGSVIWVLDRGDVVERDGEGRPLRMVGSLCDVTERKTAEELTQRLAFYDALTGLPNRRLMFDRLQHAIALGRRNAQFGALMFLDLDHFKELNDTLGHASGDALLLQVAQRLQATLRGNDTAARMGGDEFVVIAEDLGHEPLKAATAAEALGAKLLKALSRPYALDGALHLTSCSLGVALFGYPDDTADEMLKRADFAMYQAKDAGRNTQRFFDPVMQETVLARAALAAQLRLGLERGELDVYLQPVVDAQGRRVGAEALVRWRHPQRGLVPPAEFIPLAEQNGLIVAVGQQVLETACRQLVAWQADAATRGLTLSVNVSARQFHQGDFVRQVLDTLQRTGADANLLKLELTESLLLGDVDEVVRKMRTLRARGVRFSIDDFGTGYSSLAYLKQLPLDEIKIDRSFIEDVLGDANDASIVQTILLLARSLSLKVVAEGVENALQQDFLVRHGCPYFQGFLWGRPVPASQWAPQAA</sequence>
<dbReference type="SUPFAM" id="SSF55073">
    <property type="entry name" value="Nucleotide cyclase"/>
    <property type="match status" value="1"/>
</dbReference>
<dbReference type="PROSITE" id="PS50113">
    <property type="entry name" value="PAC"/>
    <property type="match status" value="2"/>
</dbReference>
<dbReference type="RefSeq" id="WP_066343398.1">
    <property type="nucleotide sequence ID" value="NZ_JAXOJX010000148.1"/>
</dbReference>
<gene>
    <name evidence="5" type="ORF">SM757_34540</name>
</gene>
<dbReference type="SUPFAM" id="SSF55785">
    <property type="entry name" value="PYP-like sensor domain (PAS domain)"/>
    <property type="match status" value="2"/>
</dbReference>
<proteinExistence type="predicted"/>
<dbReference type="CDD" id="cd01949">
    <property type="entry name" value="GGDEF"/>
    <property type="match status" value="1"/>
</dbReference>
<organism evidence="5 6">
    <name type="scientific">Azohydromonas lata</name>
    <dbReference type="NCBI Taxonomy" id="45677"/>
    <lineage>
        <taxon>Bacteria</taxon>
        <taxon>Pseudomonadati</taxon>
        <taxon>Pseudomonadota</taxon>
        <taxon>Betaproteobacteria</taxon>
        <taxon>Burkholderiales</taxon>
        <taxon>Sphaerotilaceae</taxon>
        <taxon>Azohydromonas</taxon>
    </lineage>
</organism>
<feature type="domain" description="PAS" evidence="1">
    <location>
        <begin position="182"/>
        <end position="254"/>
    </location>
</feature>
<dbReference type="InterPro" id="IPR000700">
    <property type="entry name" value="PAS-assoc_C"/>
</dbReference>
<feature type="domain" description="GGDEF" evidence="4">
    <location>
        <begin position="342"/>
        <end position="480"/>
    </location>
</feature>
<dbReference type="SUPFAM" id="SSF141868">
    <property type="entry name" value="EAL domain-like"/>
    <property type="match status" value="1"/>
</dbReference>
<evidence type="ECO:0000259" key="1">
    <source>
        <dbReference type="PROSITE" id="PS50112"/>
    </source>
</evidence>
<dbReference type="InterPro" id="IPR029787">
    <property type="entry name" value="Nucleotide_cyclase"/>
</dbReference>
<dbReference type="SMART" id="SM00052">
    <property type="entry name" value="EAL"/>
    <property type="match status" value="1"/>
</dbReference>
<accession>A0ABU5IS37</accession>
<dbReference type="Gene3D" id="3.30.450.20">
    <property type="entry name" value="PAS domain"/>
    <property type="match status" value="2"/>
</dbReference>
<dbReference type="InterPro" id="IPR013655">
    <property type="entry name" value="PAS_fold_3"/>
</dbReference>
<dbReference type="InterPro" id="IPR000160">
    <property type="entry name" value="GGDEF_dom"/>
</dbReference>
<dbReference type="InterPro" id="IPR043128">
    <property type="entry name" value="Rev_trsase/Diguanyl_cyclase"/>
</dbReference>
<dbReference type="Pfam" id="PF08448">
    <property type="entry name" value="PAS_4"/>
    <property type="match status" value="1"/>
</dbReference>
<name>A0ABU5IS37_9BURK</name>
<reference evidence="5 6" key="1">
    <citation type="submission" date="2023-11" db="EMBL/GenBank/DDBJ databases">
        <title>Draft genome of Azohydromonas lata strain H1 (DSM1123), a polyhydroxyalkanoate producer.</title>
        <authorList>
            <person name="Traversa D."/>
            <person name="D'Addabbo P."/>
            <person name="Pazzani C."/>
            <person name="Manzari C."/>
            <person name="Chiara M."/>
            <person name="Scrascia M."/>
        </authorList>
    </citation>
    <scope>NUCLEOTIDE SEQUENCE [LARGE SCALE GENOMIC DNA]</scope>
    <source>
        <strain evidence="5 6">H1</strain>
    </source>
</reference>
<evidence type="ECO:0000259" key="3">
    <source>
        <dbReference type="PROSITE" id="PS50883"/>
    </source>
</evidence>
<dbReference type="PANTHER" id="PTHR44757">
    <property type="entry name" value="DIGUANYLATE CYCLASE DGCP"/>
    <property type="match status" value="1"/>
</dbReference>
<dbReference type="Gene3D" id="3.20.20.450">
    <property type="entry name" value="EAL domain"/>
    <property type="match status" value="1"/>
</dbReference>
<dbReference type="Pfam" id="PF08447">
    <property type="entry name" value="PAS_3"/>
    <property type="match status" value="1"/>
</dbReference>
<dbReference type="Gene3D" id="3.30.70.270">
    <property type="match status" value="1"/>
</dbReference>
<dbReference type="InterPro" id="IPR001610">
    <property type="entry name" value="PAC"/>
</dbReference>
<dbReference type="Pfam" id="PF00563">
    <property type="entry name" value="EAL"/>
    <property type="match status" value="1"/>
</dbReference>
<keyword evidence="6" id="KW-1185">Reference proteome</keyword>
<dbReference type="Proteomes" id="UP001293718">
    <property type="component" value="Unassembled WGS sequence"/>
</dbReference>
<dbReference type="PROSITE" id="PS50887">
    <property type="entry name" value="GGDEF"/>
    <property type="match status" value="1"/>
</dbReference>
<dbReference type="InterPro" id="IPR052155">
    <property type="entry name" value="Biofilm_reg_signaling"/>
</dbReference>
<feature type="domain" description="PAS" evidence="1">
    <location>
        <begin position="55"/>
        <end position="100"/>
    </location>
</feature>
<dbReference type="SMART" id="SM00086">
    <property type="entry name" value="PAC"/>
    <property type="match status" value="2"/>
</dbReference>
<evidence type="ECO:0000313" key="6">
    <source>
        <dbReference type="Proteomes" id="UP001293718"/>
    </source>
</evidence>
<evidence type="ECO:0000259" key="2">
    <source>
        <dbReference type="PROSITE" id="PS50113"/>
    </source>
</evidence>
<dbReference type="NCBIfam" id="TIGR00254">
    <property type="entry name" value="GGDEF"/>
    <property type="match status" value="1"/>
</dbReference>
<dbReference type="EMBL" id="JAXOJX010000148">
    <property type="protein sequence ID" value="MDZ5461706.1"/>
    <property type="molecule type" value="Genomic_DNA"/>
</dbReference>
<dbReference type="InterPro" id="IPR000014">
    <property type="entry name" value="PAS"/>
</dbReference>
<dbReference type="PROSITE" id="PS50112">
    <property type="entry name" value="PAS"/>
    <property type="match status" value="2"/>
</dbReference>
<dbReference type="Pfam" id="PF00990">
    <property type="entry name" value="GGDEF"/>
    <property type="match status" value="1"/>
</dbReference>
<feature type="domain" description="EAL" evidence="3">
    <location>
        <begin position="489"/>
        <end position="740"/>
    </location>
</feature>
<protein>
    <submittedName>
        <fullName evidence="5">EAL domain-containing protein</fullName>
    </submittedName>
</protein>
<feature type="domain" description="PAC" evidence="2">
    <location>
        <begin position="130"/>
        <end position="181"/>
    </location>
</feature>
<comment type="caution">
    <text evidence="5">The sequence shown here is derived from an EMBL/GenBank/DDBJ whole genome shotgun (WGS) entry which is preliminary data.</text>
</comment>
<dbReference type="InterPro" id="IPR035919">
    <property type="entry name" value="EAL_sf"/>
</dbReference>
<dbReference type="PANTHER" id="PTHR44757:SF2">
    <property type="entry name" value="BIOFILM ARCHITECTURE MAINTENANCE PROTEIN MBAA"/>
    <property type="match status" value="1"/>
</dbReference>